<evidence type="ECO:0008006" key="6">
    <source>
        <dbReference type="Google" id="ProtNLM"/>
    </source>
</evidence>
<dbReference type="Proteomes" id="UP000677234">
    <property type="component" value="Chromosome"/>
</dbReference>
<keyword evidence="5" id="KW-1185">Reference proteome</keyword>
<dbReference type="Proteomes" id="UP000595847">
    <property type="component" value="Chromosome"/>
</dbReference>
<proteinExistence type="predicted"/>
<dbReference type="EMBL" id="CP073708">
    <property type="protein sequence ID" value="QUO43186.1"/>
    <property type="molecule type" value="Genomic_DNA"/>
</dbReference>
<feature type="region of interest" description="Disordered" evidence="1">
    <location>
        <begin position="41"/>
        <end position="113"/>
    </location>
</feature>
<feature type="compositionally biased region" description="Low complexity" evidence="1">
    <location>
        <begin position="83"/>
        <end position="94"/>
    </location>
</feature>
<dbReference type="RefSeq" id="WP_198829664.1">
    <property type="nucleotide sequence ID" value="NZ_CP066308.1"/>
</dbReference>
<evidence type="ECO:0000313" key="4">
    <source>
        <dbReference type="Proteomes" id="UP000595847"/>
    </source>
</evidence>
<evidence type="ECO:0000313" key="5">
    <source>
        <dbReference type="Proteomes" id="UP000677234"/>
    </source>
</evidence>
<feature type="compositionally biased region" description="Basic and acidic residues" evidence="1">
    <location>
        <begin position="56"/>
        <end position="82"/>
    </location>
</feature>
<accession>A0A7T5JQE1</accession>
<evidence type="ECO:0000313" key="3">
    <source>
        <dbReference type="EMBL" id="QUO43186.1"/>
    </source>
</evidence>
<dbReference type="AlphaFoldDB" id="A0A7T5JQE1"/>
<evidence type="ECO:0000256" key="1">
    <source>
        <dbReference type="SAM" id="MobiDB-lite"/>
    </source>
</evidence>
<reference evidence="3" key="2">
    <citation type="submission" date="2021-04" db="EMBL/GenBank/DDBJ databases">
        <title>Brevibacillus composti FJAT-54423, complete genome.</title>
        <authorList>
            <person name="Tang R."/>
        </authorList>
    </citation>
    <scope>NUCLEOTIDE SEQUENCE</scope>
    <source>
        <strain evidence="3">FJAT-54424</strain>
    </source>
</reference>
<protein>
    <recommendedName>
        <fullName evidence="6">RNA polymerase subunit sigma</fullName>
    </recommendedName>
</protein>
<evidence type="ECO:0000313" key="2">
    <source>
        <dbReference type="EMBL" id="QQE76157.1"/>
    </source>
</evidence>
<sequence length="113" mass="12979">MSLKTVELQVAVPRTAEVGRLQEQYQNRLHNEQHLLHQEQKITDRQKSQRAADVNETEKNRLREKEREQQHGGRDFSSRASEEGGSPSEGNSPSTVEVAMRDPLRGRYIDISL</sequence>
<dbReference type="KEGG" id="bcop:JD108_09970"/>
<gene>
    <name evidence="2" type="ORF">JD108_09970</name>
    <name evidence="3" type="ORF">KDJ56_09665</name>
</gene>
<feature type="compositionally biased region" description="Basic and acidic residues" evidence="1">
    <location>
        <begin position="99"/>
        <end position="113"/>
    </location>
</feature>
<reference evidence="2 4" key="1">
    <citation type="submission" date="2020-12" db="EMBL/GenBank/DDBJ databases">
        <title>strain FJAT-54423T represents a novel species of the genus Brevibacillus.</title>
        <authorList>
            <person name="Tang R."/>
        </authorList>
    </citation>
    <scope>NUCLEOTIDE SEQUENCE [LARGE SCALE GENOMIC DNA]</scope>
    <source>
        <strain evidence="2 4">FJAT-54423</strain>
    </source>
</reference>
<dbReference type="EMBL" id="CP066308">
    <property type="protein sequence ID" value="QQE76157.1"/>
    <property type="molecule type" value="Genomic_DNA"/>
</dbReference>
<organism evidence="2 4">
    <name type="scientific">Brevibacillus composti</name>
    <dbReference type="NCBI Taxonomy" id="2796470"/>
    <lineage>
        <taxon>Bacteria</taxon>
        <taxon>Bacillati</taxon>
        <taxon>Bacillota</taxon>
        <taxon>Bacilli</taxon>
        <taxon>Bacillales</taxon>
        <taxon>Paenibacillaceae</taxon>
        <taxon>Brevibacillus</taxon>
    </lineage>
</organism>
<name>A0A7T5JQE1_9BACL</name>